<dbReference type="SUPFAM" id="SSF53335">
    <property type="entry name" value="S-adenosyl-L-methionine-dependent methyltransferases"/>
    <property type="match status" value="1"/>
</dbReference>
<dbReference type="GO" id="GO:0043041">
    <property type="term" value="P:amino acid activation for nonribosomal peptide biosynthetic process"/>
    <property type="evidence" value="ECO:0007669"/>
    <property type="project" value="TreeGrafter"/>
</dbReference>
<dbReference type="Pfam" id="PF00550">
    <property type="entry name" value="PP-binding"/>
    <property type="match status" value="1"/>
</dbReference>
<dbReference type="GO" id="GO:0031177">
    <property type="term" value="F:phosphopantetheine binding"/>
    <property type="evidence" value="ECO:0007669"/>
    <property type="project" value="TreeGrafter"/>
</dbReference>
<dbReference type="NCBIfam" id="TIGR01733">
    <property type="entry name" value="AA-adenyl-dom"/>
    <property type="match status" value="1"/>
</dbReference>
<dbReference type="InterPro" id="IPR009081">
    <property type="entry name" value="PP-bd_ACP"/>
</dbReference>
<dbReference type="InterPro" id="IPR001031">
    <property type="entry name" value="Thioesterase"/>
</dbReference>
<dbReference type="SUPFAM" id="SSF53474">
    <property type="entry name" value="alpha/beta-Hydrolases"/>
    <property type="match status" value="1"/>
</dbReference>
<dbReference type="InterPro" id="IPR013217">
    <property type="entry name" value="Methyltransf_12"/>
</dbReference>
<keyword evidence="3" id="KW-0596">Phosphopantetheine</keyword>
<dbReference type="Gene3D" id="3.40.50.980">
    <property type="match status" value="2"/>
</dbReference>
<evidence type="ECO:0000256" key="4">
    <source>
        <dbReference type="ARBA" id="ARBA00022553"/>
    </source>
</evidence>
<dbReference type="InterPro" id="IPR001242">
    <property type="entry name" value="Condensation_dom"/>
</dbReference>
<evidence type="ECO:0000256" key="5">
    <source>
        <dbReference type="ARBA" id="ARBA00022598"/>
    </source>
</evidence>
<dbReference type="InterPro" id="IPR020845">
    <property type="entry name" value="AMP-binding_CS"/>
</dbReference>
<protein>
    <submittedName>
        <fullName evidence="8">Non-ribosomal peptide synthetase</fullName>
    </submittedName>
</protein>
<dbReference type="Gene3D" id="3.40.50.1820">
    <property type="entry name" value="alpha/beta hydrolase"/>
    <property type="match status" value="1"/>
</dbReference>
<comment type="pathway">
    <text evidence="2">Siderophore biosynthesis.</text>
</comment>
<dbReference type="PANTHER" id="PTHR45527">
    <property type="entry name" value="NONRIBOSOMAL PEPTIDE SYNTHETASE"/>
    <property type="match status" value="1"/>
</dbReference>
<dbReference type="Gene3D" id="1.10.1200.10">
    <property type="entry name" value="ACP-like"/>
    <property type="match status" value="1"/>
</dbReference>
<dbReference type="PROSITE" id="PS50075">
    <property type="entry name" value="CARRIER"/>
    <property type="match status" value="1"/>
</dbReference>
<dbReference type="InterPro" id="IPR010071">
    <property type="entry name" value="AA_adenyl_dom"/>
</dbReference>
<comment type="caution">
    <text evidence="8">The sequence shown here is derived from an EMBL/GenBank/DDBJ whole genome shotgun (WGS) entry which is preliminary data.</text>
</comment>
<dbReference type="InterPro" id="IPR023213">
    <property type="entry name" value="CAT-like_dom_sf"/>
</dbReference>
<dbReference type="PROSITE" id="PS00455">
    <property type="entry name" value="AMP_BINDING"/>
    <property type="match status" value="1"/>
</dbReference>
<dbReference type="GO" id="GO:0016874">
    <property type="term" value="F:ligase activity"/>
    <property type="evidence" value="ECO:0007669"/>
    <property type="project" value="UniProtKB-KW"/>
</dbReference>
<organism evidence="8 9">
    <name type="scientific">Sorangium cellulosum</name>
    <name type="common">Polyangium cellulosum</name>
    <dbReference type="NCBI Taxonomy" id="56"/>
    <lineage>
        <taxon>Bacteria</taxon>
        <taxon>Pseudomonadati</taxon>
        <taxon>Myxococcota</taxon>
        <taxon>Polyangia</taxon>
        <taxon>Polyangiales</taxon>
        <taxon>Polyangiaceae</taxon>
        <taxon>Sorangium</taxon>
    </lineage>
</organism>
<dbReference type="Gene3D" id="3.30.300.30">
    <property type="match status" value="1"/>
</dbReference>
<dbReference type="Gene3D" id="2.30.38.10">
    <property type="entry name" value="Luciferase, Domain 3"/>
    <property type="match status" value="1"/>
</dbReference>
<dbReference type="SUPFAM" id="SSF52777">
    <property type="entry name" value="CoA-dependent acyltransferases"/>
    <property type="match status" value="2"/>
</dbReference>
<dbReference type="Pfam" id="PF00975">
    <property type="entry name" value="Thioesterase"/>
    <property type="match status" value="1"/>
</dbReference>
<evidence type="ECO:0000313" key="9">
    <source>
        <dbReference type="Proteomes" id="UP000075420"/>
    </source>
</evidence>
<dbReference type="SUPFAM" id="SSF56801">
    <property type="entry name" value="Acetyl-CoA synthetase-like"/>
    <property type="match status" value="1"/>
</dbReference>
<dbReference type="InterPro" id="IPR041464">
    <property type="entry name" value="TubC_N"/>
</dbReference>
<dbReference type="FunFam" id="3.30.559.10:FF:000023">
    <property type="entry name" value="Non-ribosomal peptide synthetase"/>
    <property type="match status" value="1"/>
</dbReference>
<dbReference type="FunFam" id="3.30.559.30:FF:000006">
    <property type="entry name" value="Yersiniabactin polyketide/non-ribosomal peptide synthetase"/>
    <property type="match status" value="1"/>
</dbReference>
<dbReference type="Pfam" id="PF18563">
    <property type="entry name" value="TubC_N"/>
    <property type="match status" value="1"/>
</dbReference>
<dbReference type="Gene3D" id="3.30.559.10">
    <property type="entry name" value="Chloramphenicol acetyltransferase-like domain"/>
    <property type="match status" value="1"/>
</dbReference>
<dbReference type="InterPro" id="IPR057737">
    <property type="entry name" value="Condensation_MtbB-like"/>
</dbReference>
<dbReference type="CDD" id="cd19535">
    <property type="entry name" value="Cyc_NRPS"/>
    <property type="match status" value="1"/>
</dbReference>
<evidence type="ECO:0000256" key="3">
    <source>
        <dbReference type="ARBA" id="ARBA00022450"/>
    </source>
</evidence>
<name>A0A150P303_SORCE</name>
<dbReference type="CDD" id="cd02440">
    <property type="entry name" value="AdoMet_MTases"/>
    <property type="match status" value="1"/>
</dbReference>
<sequence>MPVAGIIEELKTLGVDLWTESGQLRFRAPKGLLTEDRMTVLRTHKAQIIDFLATNQGVVVTADEQARHEPFPLTDVQTAYLLGRQSSFGYGGVACHGYLELTYPELDPARLADAWNLLIERHDMLRAVIERDGYQRVLPTVPRYHIQSTDLRGAPAAEVERALSGIRAEMDHRMYETTVWPLFELRHTRTSGGDVVHFSLDSLIADWASAGIFFEELDLILAGRGDALRPLDLRFRDYLLAERRLRETGRYQRDRQYWLGRVDDLPPAPEIPTLAQAAEAGPVRFRRHHGRLSAERWERLRQRAGERGLTASIAVLAAYAAVLQRWSRRQRFSLNLTLLNRLPLHAQVDRVVGDFTSVSLLDVQAPSGRSFKEQAARLGEQMFADLDHRLFTGVEVLREVTRRRGREAALMPVVFTSAIGLGSRQRPSSGRRSGNGVTQTPQVYLDCQVMDDADGLEVNWDVRQGVFPEGLVDDMFGALQALLADLAERPEAWEAVDPVALPGWQATERARVNQTGCPLPDALLHQGFLEQAARNPEAVAVIGHAGSLTYRELAMRAASVAQALRDGGCTPGDRVAIVMSKGIEQVVAVLGVLLAGGAYLPLDAAQPRLRIEKVLSNAAVRQVLTQSWISAGDKLPDGLRVIDVDMQAPAHRSPEALKGDPDALAYVIYTSGSTGDPKGVMITHRAALNTIEDINRRFGVTGADRVLGLAQLGFDLSVYDIFGTLALGGTLVLPDPDRGADPSHWADLIVKHEVTLWNSVPAQLQMLASYLQTEPVGIRSLRLALLSGDWIPVSLPGQIRRFVPDLTMIGLGGATEAAIWSNYHRIERVDPAWTSIPYGVPLANQGFRVLDESLRDAPVWVPGELYITGHGLAAGYLGDPELTAARFFNHPVDGQRLYRTGDLGRYLPGGSIEFLGREDSQVKIRGHRIELGEIEAALLAHPAVGAAAAVVAGKDRTDRALLGFVELARGGAPADGDPATAHARVASAARQFADKEVRGFTAAQVTEVTGALREASFASMLGALVERGLFAGPRDTHSAEEILREARVHERHHWLVRRWLGLLAEAGWVTYHEESRRYAQRRAVDATAVHDAWRRVEELASRSGLCTPEFVQYHKAHVERLHALLENQQNPFELLFPQGKHDVALAVYRDDAIARYNNHAVAALLYRIAAARADGTPLRVLEIGAGTGATSGVVIPMLDGHDVDYLFTDLTAFFLAEARERFRERPWVRFGQFDLNEDYRAQGLLPNSADVVLCAGMLNSTRNIEAAVAAAVELLGPGGWLVFTEPTADLPHVLLTQGFMMDPAGADRERGATKFLSAEQWRRLIEKSGGELVLRLPDDDHPMAAYGMHMFAARFKTDRARVGADELSSFLGQRLPAHMVPAHLQVVDRLPLTANGKVDRKALAAWRPAAFIERAGKEADATLDELESRLCALWAGALGIARIGKDENFYDRGADSLILARVAGRLRDEVPEAAPFAYDTLLRQMLNEPTVDALARALRRQDGAAPAQTGADSGAPATSTGGKAAQIPPRREGSNSLIVSFGGGDGPARVMFHAALGTMDYFQHLGRALAAQDLGPVLGFAVADPEQYLAIPPKELVARVSDDYAQRLIDEGFTRFQLVGYCLGGLLATEVARRLLERGMSVDLALVDSIPMFIETDEELAFEAIFAPNLNLDPVKAVFGDDVDSADVYRAIERLMVEYDRKIPAGAMAELSGDPGLESVAAAVRRQSARSQEERLAGYAKAAAAQAGVPVGPELIPALFRTCRHSMRAARFDPEPYVGDMTFLRCDEEQSFGITAGVGHMTAPFWEGVCLGEFKLIDVPGNHFSVIEPPHVNVVADHLAASLRRT</sequence>
<dbReference type="Gene3D" id="1.10.10.1830">
    <property type="entry name" value="Non-ribosomal peptide synthase, adenylation domain"/>
    <property type="match status" value="1"/>
</dbReference>
<gene>
    <name evidence="8" type="ORF">BE08_46190</name>
</gene>
<keyword evidence="5" id="KW-0436">Ligase</keyword>
<dbReference type="InterPro" id="IPR029058">
    <property type="entry name" value="AB_hydrolase_fold"/>
</dbReference>
<dbReference type="SUPFAM" id="SSF47336">
    <property type="entry name" value="ACP-like"/>
    <property type="match status" value="1"/>
</dbReference>
<evidence type="ECO:0000256" key="6">
    <source>
        <dbReference type="SAM" id="MobiDB-lite"/>
    </source>
</evidence>
<evidence type="ECO:0000256" key="1">
    <source>
        <dbReference type="ARBA" id="ARBA00001957"/>
    </source>
</evidence>
<dbReference type="GO" id="GO:0005737">
    <property type="term" value="C:cytoplasm"/>
    <property type="evidence" value="ECO:0007669"/>
    <property type="project" value="TreeGrafter"/>
</dbReference>
<dbReference type="FunFam" id="3.40.50.980:FF:000001">
    <property type="entry name" value="Non-ribosomal peptide synthetase"/>
    <property type="match status" value="1"/>
</dbReference>
<accession>A0A150P303</accession>
<dbReference type="InterPro" id="IPR044894">
    <property type="entry name" value="TubC_N_sf"/>
</dbReference>
<dbReference type="EMBL" id="JELY01003312">
    <property type="protein sequence ID" value="KYF49860.1"/>
    <property type="molecule type" value="Genomic_DNA"/>
</dbReference>
<feature type="domain" description="Carrier" evidence="7">
    <location>
        <begin position="1421"/>
        <end position="1502"/>
    </location>
</feature>
<dbReference type="InterPro" id="IPR000873">
    <property type="entry name" value="AMP-dep_synth/lig_dom"/>
</dbReference>
<dbReference type="Proteomes" id="UP000075420">
    <property type="component" value="Unassembled WGS sequence"/>
</dbReference>
<dbReference type="InterPro" id="IPR036736">
    <property type="entry name" value="ACP-like_sf"/>
</dbReference>
<dbReference type="Pfam" id="PF00668">
    <property type="entry name" value="Condensation"/>
    <property type="match status" value="1"/>
</dbReference>
<proteinExistence type="predicted"/>
<dbReference type="Gene3D" id="3.30.559.30">
    <property type="entry name" value="Nonribosomal peptide synthetase, condensation domain"/>
    <property type="match status" value="1"/>
</dbReference>
<dbReference type="CDD" id="cd12114">
    <property type="entry name" value="A_NRPS_TlmIV_like"/>
    <property type="match status" value="1"/>
</dbReference>
<dbReference type="Pfam" id="PF08242">
    <property type="entry name" value="Methyltransf_12"/>
    <property type="match status" value="1"/>
</dbReference>
<keyword evidence="4" id="KW-0597">Phosphoprotein</keyword>
<dbReference type="Pfam" id="PF00501">
    <property type="entry name" value="AMP-binding"/>
    <property type="match status" value="1"/>
</dbReference>
<evidence type="ECO:0000313" key="8">
    <source>
        <dbReference type="EMBL" id="KYF49860.1"/>
    </source>
</evidence>
<dbReference type="PANTHER" id="PTHR45527:SF10">
    <property type="entry name" value="PYOCHELIN SYNTHASE PCHF"/>
    <property type="match status" value="1"/>
</dbReference>
<comment type="cofactor">
    <cofactor evidence="1">
        <name>pantetheine 4'-phosphate</name>
        <dbReference type="ChEBI" id="CHEBI:47942"/>
    </cofactor>
</comment>
<evidence type="ECO:0000256" key="2">
    <source>
        <dbReference type="ARBA" id="ARBA00004924"/>
    </source>
</evidence>
<dbReference type="GO" id="GO:0009403">
    <property type="term" value="P:toxin biosynthetic process"/>
    <property type="evidence" value="ECO:0007669"/>
    <property type="project" value="UniProtKB-ARBA"/>
</dbReference>
<dbReference type="InterPro" id="IPR029063">
    <property type="entry name" value="SAM-dependent_MTases_sf"/>
</dbReference>
<reference evidence="8 9" key="1">
    <citation type="submission" date="2014-02" db="EMBL/GenBank/DDBJ databases">
        <title>The small core and large imbalanced accessory genome model reveals a collaborative survival strategy of Sorangium cellulosum strains in nature.</title>
        <authorList>
            <person name="Han K."/>
            <person name="Peng R."/>
            <person name="Blom J."/>
            <person name="Li Y.-Z."/>
        </authorList>
    </citation>
    <scope>NUCLEOTIDE SEQUENCE [LARGE SCALE GENOMIC DNA]</scope>
    <source>
        <strain evidence="8 9">So0157-25</strain>
    </source>
</reference>
<evidence type="ECO:0000259" key="7">
    <source>
        <dbReference type="PROSITE" id="PS50075"/>
    </source>
</evidence>
<dbReference type="Gene3D" id="3.40.50.150">
    <property type="entry name" value="Vaccinia Virus protein VP39"/>
    <property type="match status" value="1"/>
</dbReference>
<dbReference type="InterPro" id="IPR045851">
    <property type="entry name" value="AMP-bd_C_sf"/>
</dbReference>
<feature type="region of interest" description="Disordered" evidence="6">
    <location>
        <begin position="1502"/>
        <end position="1530"/>
    </location>
</feature>
<dbReference type="FunFam" id="3.40.50.12780:FF:000012">
    <property type="entry name" value="Non-ribosomal peptide synthetase"/>
    <property type="match status" value="1"/>
</dbReference>